<evidence type="ECO:0000256" key="1">
    <source>
        <dbReference type="SAM" id="MobiDB-lite"/>
    </source>
</evidence>
<dbReference type="InterPro" id="IPR051741">
    <property type="entry name" value="PAR6_homolog"/>
</dbReference>
<sequence>MCCDTVLHRSGVRLLPVVQLSSEGVASSSGHLSDSFSSGPAPTRRLRFEDETETDAESRYLERQRQRRRAGQRGTAVLVCKPDLNLCVNGRAGPVVDRGGGVSLNLHLPVPKDRGRSLHRPHLHLLTEPIRETYIGSVTPGETRGEGGVTNHQVKRRTNQLELNGNLETIFKATPTTHLPINPYAPDQLTRPTSSSAPPAVTSARMGTAAAEAHRELRSWAELKERIPSVEEGGLDVRIKRLTAESPAPPTKGRQPMRTEVYSDDCALRERLISRDEPSRLSLRRLFSSVRLSRTRTGSLDRLSSRPRPSASDPPAPLGTRKSSGLLKKTASVQSLIVGSPFLQLRKSSSVQSFVSEHKKKKDRSADYRPAAEQFAQRCLSLEDVGCPSSVRSVGRVFHVFPDGTFLLEVNRPESRMFGFTVSRGRERPDSGVYVEDMVDISTEKLYAGLLAVGDEILEVNGEKVACLSLDQVTQLLTQNTSTTVRVLKYRRSPPR</sequence>
<dbReference type="SUPFAM" id="SSF50156">
    <property type="entry name" value="PDZ domain-like"/>
    <property type="match status" value="1"/>
</dbReference>
<dbReference type="GO" id="GO:0007098">
    <property type="term" value="P:centrosome cycle"/>
    <property type="evidence" value="ECO:0007669"/>
    <property type="project" value="TreeGrafter"/>
</dbReference>
<dbReference type="InterPro" id="IPR032756">
    <property type="entry name" value="DUF4685"/>
</dbReference>
<evidence type="ECO:0000259" key="2">
    <source>
        <dbReference type="PROSITE" id="PS50106"/>
    </source>
</evidence>
<dbReference type="SMART" id="SM00228">
    <property type="entry name" value="PDZ"/>
    <property type="match status" value="1"/>
</dbReference>
<dbReference type="GO" id="GO:0005938">
    <property type="term" value="C:cell cortex"/>
    <property type="evidence" value="ECO:0007669"/>
    <property type="project" value="TreeGrafter"/>
</dbReference>
<gene>
    <name evidence="4" type="primary">LOC115005856</name>
</gene>
<dbReference type="OrthoDB" id="10058001at2759"/>
<dbReference type="PANTHER" id="PTHR14102:SF12">
    <property type="entry name" value="CDNA SEQUENCE BC034090"/>
    <property type="match status" value="1"/>
</dbReference>
<feature type="compositionally biased region" description="Low complexity" evidence="1">
    <location>
        <begin position="300"/>
        <end position="311"/>
    </location>
</feature>
<feature type="domain" description="PDZ" evidence="2">
    <location>
        <begin position="407"/>
        <end position="492"/>
    </location>
</feature>
<feature type="region of interest" description="Disordered" evidence="1">
    <location>
        <begin position="241"/>
        <end position="262"/>
    </location>
</feature>
<accession>A0A6J2PC63</accession>
<evidence type="ECO:0000313" key="3">
    <source>
        <dbReference type="Proteomes" id="UP000504630"/>
    </source>
</evidence>
<organism evidence="3 4">
    <name type="scientific">Cottoperca gobio</name>
    <name type="common">Frogmouth</name>
    <name type="synonym">Aphritis gobio</name>
    <dbReference type="NCBI Taxonomy" id="56716"/>
    <lineage>
        <taxon>Eukaryota</taxon>
        <taxon>Metazoa</taxon>
        <taxon>Chordata</taxon>
        <taxon>Craniata</taxon>
        <taxon>Vertebrata</taxon>
        <taxon>Euteleostomi</taxon>
        <taxon>Actinopterygii</taxon>
        <taxon>Neopterygii</taxon>
        <taxon>Teleostei</taxon>
        <taxon>Neoteleostei</taxon>
        <taxon>Acanthomorphata</taxon>
        <taxon>Eupercaria</taxon>
        <taxon>Perciformes</taxon>
        <taxon>Notothenioidei</taxon>
        <taxon>Bovichtidae</taxon>
        <taxon>Cottoperca</taxon>
    </lineage>
</organism>
<dbReference type="AlphaFoldDB" id="A0A6J2PC63"/>
<dbReference type="InterPro" id="IPR036034">
    <property type="entry name" value="PDZ_sf"/>
</dbReference>
<protein>
    <submittedName>
        <fullName evidence="4">Uncharacterized protein LOC115005856</fullName>
    </submittedName>
</protein>
<dbReference type="Gene3D" id="2.30.42.10">
    <property type="match status" value="1"/>
</dbReference>
<name>A0A6J2PC63_COTGO</name>
<feature type="compositionally biased region" description="Low complexity" evidence="1">
    <location>
        <begin position="27"/>
        <end position="38"/>
    </location>
</feature>
<reference evidence="4" key="1">
    <citation type="submission" date="2025-08" db="UniProtKB">
        <authorList>
            <consortium name="RefSeq"/>
        </authorList>
    </citation>
    <scope>IDENTIFICATION</scope>
</reference>
<dbReference type="GO" id="GO:0007163">
    <property type="term" value="P:establishment or maintenance of cell polarity"/>
    <property type="evidence" value="ECO:0007669"/>
    <property type="project" value="TreeGrafter"/>
</dbReference>
<evidence type="ECO:0000313" key="4">
    <source>
        <dbReference type="RefSeq" id="XP_029283688.1"/>
    </source>
</evidence>
<dbReference type="PROSITE" id="PS50106">
    <property type="entry name" value="PDZ"/>
    <property type="match status" value="1"/>
</dbReference>
<keyword evidence="3" id="KW-1185">Reference proteome</keyword>
<feature type="region of interest" description="Disordered" evidence="1">
    <location>
        <begin position="297"/>
        <end position="325"/>
    </location>
</feature>
<dbReference type="GO" id="GO:0060341">
    <property type="term" value="P:regulation of cellular localization"/>
    <property type="evidence" value="ECO:0007669"/>
    <property type="project" value="TreeGrafter"/>
</dbReference>
<dbReference type="InterPro" id="IPR001478">
    <property type="entry name" value="PDZ"/>
</dbReference>
<dbReference type="Proteomes" id="UP000504630">
    <property type="component" value="Unplaced"/>
</dbReference>
<dbReference type="GeneID" id="115005856"/>
<dbReference type="InParanoid" id="A0A6J2PC63"/>
<feature type="region of interest" description="Disordered" evidence="1">
    <location>
        <begin position="26"/>
        <end position="73"/>
    </location>
</feature>
<dbReference type="Pfam" id="PF15737">
    <property type="entry name" value="DUF4685"/>
    <property type="match status" value="1"/>
</dbReference>
<dbReference type="PANTHER" id="PTHR14102">
    <property type="entry name" value="PAR-6-RELATED"/>
    <property type="match status" value="1"/>
</dbReference>
<dbReference type="KEGG" id="cgob:115005856"/>
<dbReference type="Pfam" id="PF00595">
    <property type="entry name" value="PDZ"/>
    <property type="match status" value="1"/>
</dbReference>
<proteinExistence type="predicted"/>
<dbReference type="RefSeq" id="XP_029283688.1">
    <property type="nucleotide sequence ID" value="XM_029427828.1"/>
</dbReference>
<dbReference type="GO" id="GO:0005634">
    <property type="term" value="C:nucleus"/>
    <property type="evidence" value="ECO:0007669"/>
    <property type="project" value="TreeGrafter"/>
</dbReference>
<dbReference type="GO" id="GO:0016324">
    <property type="term" value="C:apical plasma membrane"/>
    <property type="evidence" value="ECO:0007669"/>
    <property type="project" value="TreeGrafter"/>
</dbReference>